<dbReference type="GO" id="GO:0008270">
    <property type="term" value="F:zinc ion binding"/>
    <property type="evidence" value="ECO:0007669"/>
    <property type="project" value="UniProtKB-KW"/>
</dbReference>
<dbReference type="STRING" id="356882.A0A423W0D0"/>
<evidence type="ECO:0000256" key="2">
    <source>
        <dbReference type="SAM" id="MobiDB-lite"/>
    </source>
</evidence>
<keyword evidence="1" id="KW-0479">Metal-binding</keyword>
<evidence type="ECO:0000259" key="3">
    <source>
        <dbReference type="PROSITE" id="PS50103"/>
    </source>
</evidence>
<dbReference type="EMBL" id="LKEA01000031">
    <property type="protein sequence ID" value="ROV96821.1"/>
    <property type="molecule type" value="Genomic_DNA"/>
</dbReference>
<reference evidence="4 5" key="1">
    <citation type="submission" date="2015-09" db="EMBL/GenBank/DDBJ databases">
        <title>Host preference determinants of Valsa canker pathogens revealed by comparative genomics.</title>
        <authorList>
            <person name="Yin Z."/>
            <person name="Huang L."/>
        </authorList>
    </citation>
    <scope>NUCLEOTIDE SEQUENCE [LARGE SCALE GENOMIC DNA]</scope>
    <source>
        <strain evidence="4 5">03-1</strain>
    </source>
</reference>
<proteinExistence type="predicted"/>
<dbReference type="PROSITE" id="PS50103">
    <property type="entry name" value="ZF_C3H1"/>
    <property type="match status" value="1"/>
</dbReference>
<keyword evidence="1" id="KW-0863">Zinc-finger</keyword>
<keyword evidence="5" id="KW-1185">Reference proteome</keyword>
<feature type="zinc finger region" description="C3H1-type" evidence="1">
    <location>
        <begin position="351"/>
        <end position="380"/>
    </location>
</feature>
<evidence type="ECO:0000256" key="1">
    <source>
        <dbReference type="PROSITE-ProRule" id="PRU00723"/>
    </source>
</evidence>
<dbReference type="Proteomes" id="UP000283895">
    <property type="component" value="Unassembled WGS sequence"/>
</dbReference>
<accession>A0A423W0D0</accession>
<dbReference type="OrthoDB" id="5355510at2759"/>
<feature type="region of interest" description="Disordered" evidence="2">
    <location>
        <begin position="563"/>
        <end position="596"/>
    </location>
</feature>
<organism evidence="4 5">
    <name type="scientific">Cytospora schulzeri</name>
    <dbReference type="NCBI Taxonomy" id="448051"/>
    <lineage>
        <taxon>Eukaryota</taxon>
        <taxon>Fungi</taxon>
        <taxon>Dikarya</taxon>
        <taxon>Ascomycota</taxon>
        <taxon>Pezizomycotina</taxon>
        <taxon>Sordariomycetes</taxon>
        <taxon>Sordariomycetidae</taxon>
        <taxon>Diaporthales</taxon>
        <taxon>Cytosporaceae</taxon>
        <taxon>Cytospora</taxon>
    </lineage>
</organism>
<feature type="region of interest" description="Disordered" evidence="2">
    <location>
        <begin position="263"/>
        <end position="289"/>
    </location>
</feature>
<feature type="domain" description="C3H1-type" evidence="3">
    <location>
        <begin position="351"/>
        <end position="380"/>
    </location>
</feature>
<gene>
    <name evidence="4" type="ORF">VMCG_07895</name>
</gene>
<dbReference type="AlphaFoldDB" id="A0A423W0D0"/>
<keyword evidence="1" id="KW-0862">Zinc</keyword>
<dbReference type="InterPro" id="IPR000571">
    <property type="entry name" value="Znf_CCCH"/>
</dbReference>
<evidence type="ECO:0000313" key="4">
    <source>
        <dbReference type="EMBL" id="ROV96821.1"/>
    </source>
</evidence>
<protein>
    <recommendedName>
        <fullName evidence="3">C3H1-type domain-containing protein</fullName>
    </recommendedName>
</protein>
<name>A0A423W0D0_9PEZI</name>
<evidence type="ECO:0000313" key="5">
    <source>
        <dbReference type="Proteomes" id="UP000283895"/>
    </source>
</evidence>
<sequence>MDRDSFQAVTCQQGKLAAELFRASHTSSGVTPGSANNLGLFPQTTGRPLAPNGPLHSSTIFSPPLTVPRGLYCRTWRTSTASLDGLIFPSSTTTSSTGASSSATCGTNINNNNNLATTSGGGILSSPVSPVGFGNNLSSNRNSLLSSSSNNSNNNSYLSIANLADSPYSAAAVHDLQSLNDNHLLDTTSANSSNTANMHPANGFLITEADMDKAMGYCYDRGDGQYTRLVAVDLLPIDLKDIPRRVASDEGLIVLPVPCMPGPNGQPADNQLEPQAVVTPPPSSPSDHTSTDLIQNRIDTIVACSPQGTSSPPTLAAGAGAVVLSTRSRDNSNASTLATTSRGHGAHHNNKRDKIYCDKWIHDGTCAFTQQGCKFKHEMPNDRETQEMLGLFHGYPGWWKKLLAEQQRSPGAAGAVEDSPIGVAGAGAGGGIGVGVGVGGGIGGGGGGAMAVGPAYNHAWRPVQNGPGHLGESVEEVRPSGFGSGVGGRGGGAFGTRGGARRGGATFNAPNYGPIAPPSRLGRPTGRGIRGPTAPLAQHNGFGGTRIRASNASEANLYAALMDRVQGNDDNNGDGAGDAGGDTGEEEEEEQRGAKL</sequence>
<comment type="caution">
    <text evidence="4">The sequence shown here is derived from an EMBL/GenBank/DDBJ whole genome shotgun (WGS) entry which is preliminary data.</text>
</comment>